<dbReference type="EMBL" id="JALLPB020000034">
    <property type="protein sequence ID" value="KAL3823579.1"/>
    <property type="molecule type" value="Genomic_DNA"/>
</dbReference>
<name>A0ABD3SGA1_9STRA</name>
<keyword evidence="2" id="KW-1185">Reference proteome</keyword>
<organism evidence="1 2">
    <name type="scientific">Cyclostephanos tholiformis</name>
    <dbReference type="NCBI Taxonomy" id="382380"/>
    <lineage>
        <taxon>Eukaryota</taxon>
        <taxon>Sar</taxon>
        <taxon>Stramenopiles</taxon>
        <taxon>Ochrophyta</taxon>
        <taxon>Bacillariophyta</taxon>
        <taxon>Coscinodiscophyceae</taxon>
        <taxon>Thalassiosirophycidae</taxon>
        <taxon>Stephanodiscales</taxon>
        <taxon>Stephanodiscaceae</taxon>
        <taxon>Cyclostephanos</taxon>
    </lineage>
</organism>
<evidence type="ECO:0000313" key="2">
    <source>
        <dbReference type="Proteomes" id="UP001530377"/>
    </source>
</evidence>
<proteinExistence type="predicted"/>
<evidence type="ECO:0000313" key="1">
    <source>
        <dbReference type="EMBL" id="KAL3823579.1"/>
    </source>
</evidence>
<reference evidence="1 2" key="1">
    <citation type="submission" date="2024-10" db="EMBL/GenBank/DDBJ databases">
        <title>Updated reference genomes for cyclostephanoid diatoms.</title>
        <authorList>
            <person name="Roberts W.R."/>
            <person name="Alverson A.J."/>
        </authorList>
    </citation>
    <scope>NUCLEOTIDE SEQUENCE [LARGE SCALE GENOMIC DNA]</scope>
    <source>
        <strain evidence="1 2">AJA228-03</strain>
    </source>
</reference>
<protein>
    <submittedName>
        <fullName evidence="1">Uncharacterized protein</fullName>
    </submittedName>
</protein>
<comment type="caution">
    <text evidence="1">The sequence shown here is derived from an EMBL/GenBank/DDBJ whole genome shotgun (WGS) entry which is preliminary data.</text>
</comment>
<dbReference type="AlphaFoldDB" id="A0ABD3SGA1"/>
<gene>
    <name evidence="1" type="ORF">ACHAXA_002920</name>
</gene>
<sequence length="129" mass="14939">MPVDVPYLPMQQYLDAYSDYRSGLSMLEKLGAMLVQCGEIDAWRRLKREERVREDANEIRVALNYYTSNLNFDPGAFLLTGSLEECSRLIREDRIPDVKTVIASNMGLRYLLRNDILTALDDARAELRY</sequence>
<accession>A0ABD3SGA1</accession>
<dbReference type="Proteomes" id="UP001530377">
    <property type="component" value="Unassembled WGS sequence"/>
</dbReference>